<keyword evidence="3" id="KW-1185">Reference proteome</keyword>
<keyword evidence="2" id="KW-0808">Transferase</keyword>
<evidence type="ECO:0000259" key="1">
    <source>
        <dbReference type="PROSITE" id="PS50011"/>
    </source>
</evidence>
<comment type="caution">
    <text evidence="2">The sequence shown here is derived from an EMBL/GenBank/DDBJ whole genome shotgun (WGS) entry which is preliminary data.</text>
</comment>
<dbReference type="GO" id="GO:0004672">
    <property type="term" value="F:protein kinase activity"/>
    <property type="evidence" value="ECO:0007669"/>
    <property type="project" value="InterPro"/>
</dbReference>
<dbReference type="InterPro" id="IPR011009">
    <property type="entry name" value="Kinase-like_dom_sf"/>
</dbReference>
<feature type="domain" description="Protein kinase" evidence="1">
    <location>
        <begin position="198"/>
        <end position="612"/>
    </location>
</feature>
<dbReference type="Proteomes" id="UP001153069">
    <property type="component" value="Unassembled WGS sequence"/>
</dbReference>
<dbReference type="Pfam" id="PF03109">
    <property type="entry name" value="ABC1"/>
    <property type="match status" value="1"/>
</dbReference>
<evidence type="ECO:0000313" key="3">
    <source>
        <dbReference type="Proteomes" id="UP001153069"/>
    </source>
</evidence>
<dbReference type="AlphaFoldDB" id="A0A9N8DDP9"/>
<protein>
    <submittedName>
        <fullName evidence="2">Protein kinase UbiB</fullName>
    </submittedName>
</protein>
<dbReference type="OrthoDB" id="427480at2759"/>
<dbReference type="GO" id="GO:0005524">
    <property type="term" value="F:ATP binding"/>
    <property type="evidence" value="ECO:0007669"/>
    <property type="project" value="InterPro"/>
</dbReference>
<reference evidence="2" key="1">
    <citation type="submission" date="2020-06" db="EMBL/GenBank/DDBJ databases">
        <authorList>
            <consortium name="Plant Systems Biology data submission"/>
        </authorList>
    </citation>
    <scope>NUCLEOTIDE SEQUENCE</scope>
    <source>
        <strain evidence="2">D6</strain>
    </source>
</reference>
<dbReference type="InterPro" id="IPR000719">
    <property type="entry name" value="Prot_kinase_dom"/>
</dbReference>
<evidence type="ECO:0000313" key="2">
    <source>
        <dbReference type="EMBL" id="CAB9498854.1"/>
    </source>
</evidence>
<dbReference type="InterPro" id="IPR051130">
    <property type="entry name" value="Mito_struct-func_regulator"/>
</dbReference>
<dbReference type="Gene3D" id="1.10.510.10">
    <property type="entry name" value="Transferase(Phosphotransferase) domain 1"/>
    <property type="match status" value="1"/>
</dbReference>
<dbReference type="PANTHER" id="PTHR43173">
    <property type="entry name" value="ABC1 FAMILY PROTEIN"/>
    <property type="match status" value="1"/>
</dbReference>
<proteinExistence type="predicted"/>
<dbReference type="CDD" id="cd05121">
    <property type="entry name" value="ABC1_ADCK3-like"/>
    <property type="match status" value="1"/>
</dbReference>
<organism evidence="2 3">
    <name type="scientific">Seminavis robusta</name>
    <dbReference type="NCBI Taxonomy" id="568900"/>
    <lineage>
        <taxon>Eukaryota</taxon>
        <taxon>Sar</taxon>
        <taxon>Stramenopiles</taxon>
        <taxon>Ochrophyta</taxon>
        <taxon>Bacillariophyta</taxon>
        <taxon>Bacillariophyceae</taxon>
        <taxon>Bacillariophycidae</taxon>
        <taxon>Naviculales</taxon>
        <taxon>Naviculaceae</taxon>
        <taxon>Seminavis</taxon>
    </lineage>
</organism>
<keyword evidence="2" id="KW-0418">Kinase</keyword>
<dbReference type="PANTHER" id="PTHR43173:SF12">
    <property type="entry name" value="PROTEIN KINASE SUPERFAMILY PROTEIN"/>
    <property type="match status" value="1"/>
</dbReference>
<sequence length="612" mass="67097">MMTNQTSVIILDFDSTIAGFQCNSQQPTKLTRSSPFHVPLSAASVVEYAASGTVEPEDNDSVLIEFPPPLTPLQRTTRALEFYKRVLPVLAAYKAKEVELNLRKTLGDATPPEEEEEMWKELDEWGSTRISETISEMRGFYVKSGQVISTRVDLFPEAYTSKLQVLQDGLEPMPFQLVEKVVRQELLDGAPLSELFASFEEEPLGSASIAQVHKATLLDGRTVAVKLQRPNVEPKLLGDVANLKRISKLLADSLPVDYYAVFSELGDALVNELDFLAEAQAMRKIDLAVRHDNDGKSCPNPPITVPLPVGELVSKRVLVMDFIEGAPLNQLSQRMEEKGIKPGSPEAKIAGRRILDGLTAAFGRMIFGAGFIHGDPHPGNIFIGNGGKVSLIDCGQFKALPRPQRVELAQLLLAVAEYQFSKGAPEAERNLANHVRGFGVTFMDGEQENDELACAVALVLFGDTGVPLPGGYSSNELSEDSPIKLIASFPQELVLMGRATVLLKGIAKRLDIPLSLAGRWNDGCLMTVEAASAPTLPLWGKSIVKGSGESTGTEGDEKIRFRQIASLFKDYAKGKGKRLAERSVDKLPTKLRSRLLEYVVERQERRDAENEK</sequence>
<accession>A0A9N8DDP9</accession>
<dbReference type="SUPFAM" id="SSF56112">
    <property type="entry name" value="Protein kinase-like (PK-like)"/>
    <property type="match status" value="1"/>
</dbReference>
<dbReference type="EMBL" id="CAICTM010000047">
    <property type="protein sequence ID" value="CAB9498854.1"/>
    <property type="molecule type" value="Genomic_DNA"/>
</dbReference>
<name>A0A9N8DDP9_9STRA</name>
<gene>
    <name evidence="2" type="ORF">SEMRO_47_G027750.1</name>
</gene>
<dbReference type="InterPro" id="IPR004147">
    <property type="entry name" value="ABC1_dom"/>
</dbReference>
<dbReference type="PROSITE" id="PS50011">
    <property type="entry name" value="PROTEIN_KINASE_DOM"/>
    <property type="match status" value="1"/>
</dbReference>